<feature type="region of interest" description="Disordered" evidence="11">
    <location>
        <begin position="605"/>
        <end position="626"/>
    </location>
</feature>
<dbReference type="GO" id="GO:0006633">
    <property type="term" value="P:fatty acid biosynthetic process"/>
    <property type="evidence" value="ECO:0007669"/>
    <property type="project" value="UniProtKB-KW"/>
</dbReference>
<evidence type="ECO:0000256" key="6">
    <source>
        <dbReference type="ARBA" id="ARBA00022832"/>
    </source>
</evidence>
<sequence>MMSEEIAPREDKETLRRKLEQLKQEYEKTAQRLQIVEHQDAIYRHTASDLNALAWIGSSQESEPSSATSSISTSEISRNDQNLQLRTNRNIPGFCTIEKIPEAELQFAEISSTLPLCSPGFKHSPAHRLRSRRSRLRLLKKEKESETDCSQDNISQRAGSDELDNEVVSATDHHSLEEVNVVVSDCQIKKDIESDLPIQPSVLLQSNQSHEKCKQTNHSITNLNEDCDESINIKHPARTSGILDSCTLVEGLPFPVEYYVRTTRRMAASHSSIDLDAVIYSQLTRGRCRRRFSQSQMSSKSQVTLERSAPVCPSTDHPRGRRRKGRRGRGRTVTSSSCHKAAFASTVLNIGTDSQKSESHTDVPIRPDLACQIASETQGTEQYLKDLPDSQLYMDSQPLPDSSLYPIFRRKPFGTKRKSSNKNAQSPLLPSLASFIQALQEKETNTAHLTVVDIQDFHLPDEDFGQLKLERLRLSPLISEPFTPRSPVNRTRQSRQTRRKSKLDAHCPLAETLTLEAVSSSSFEDSLSLCQLDPTDESQIEIQANKQKDIGTDKLGKFTNKQIQQEPSEIPMGVEVHSQKENQSHYPVILDLSRSLTSTTQKLQDPVLPSLGTSPHTLTPHSPLDLRSPLFTSSGIRTSPTSVTLFEHVSQNPGSENRRCSNQETPKRGTFYSAVNEVELENKVMNTQENKAQLQNTPKFKSFNAEFNFKGQIQNNAEKEVQTCESREPKSETQKNNVLDVNESGPLRETPHEKMPSDISANQKIERMNSSKVSSFNTPIATALSSGHLEEMHTFKALEGGCVLDLCLLRWDSEDCCLCVAGEWNVCLWAQKKGVQTWSLVDTWTFAQPVMSLQAIPDSSCLLCVTLGHLEISEARLFSSPSVDGRFSQSVVFNDRLQAVLGVSNSRLVSCSTPGSQQGVDVLTLGQDGWNMKSGQLLQTVFLEKTLTMTNCMKGYSYGVSGISFQLFQLRQVWNPPTLTFQSIHERVFEVLKQNDKINSEKLLATSHFMKDLGLDSLDQVELIMAMEDEFGFEIPDDDAVTLMTPEQVEKYIAEKNYVTE</sequence>
<dbReference type="InterPro" id="IPR031920">
    <property type="entry name" value="PALB2_WD40"/>
</dbReference>
<evidence type="ECO:0000256" key="7">
    <source>
        <dbReference type="ARBA" id="ARBA00023098"/>
    </source>
</evidence>
<dbReference type="Gene3D" id="2.130.10.10">
    <property type="entry name" value="YVTN repeat-like/Quinoprotein amine dehydrogenase"/>
    <property type="match status" value="1"/>
</dbReference>
<dbReference type="InterPro" id="IPR042417">
    <property type="entry name" value="PALB2"/>
</dbReference>
<dbReference type="Pfam" id="PF00550">
    <property type="entry name" value="PP-binding"/>
    <property type="match status" value="1"/>
</dbReference>
<evidence type="ECO:0000313" key="14">
    <source>
        <dbReference type="Proteomes" id="UP000316079"/>
    </source>
</evidence>
<dbReference type="GO" id="GO:0005739">
    <property type="term" value="C:mitochondrion"/>
    <property type="evidence" value="ECO:0007669"/>
    <property type="project" value="UniProtKB-ARBA"/>
</dbReference>
<keyword evidence="7" id="KW-0443">Lipid metabolism</keyword>
<dbReference type="PROSITE" id="PS00012">
    <property type="entry name" value="PHOSPHOPANTETHEINE"/>
    <property type="match status" value="1"/>
</dbReference>
<comment type="pathway">
    <text evidence="1">Lipid metabolism; fatty acid biosynthesis.</text>
</comment>
<evidence type="ECO:0000256" key="9">
    <source>
        <dbReference type="RuleBase" id="RU000722"/>
    </source>
</evidence>
<dbReference type="InterPro" id="IPR036736">
    <property type="entry name" value="ACP-like_sf"/>
</dbReference>
<comment type="caution">
    <text evidence="13">The sequence shown here is derived from an EMBL/GenBank/DDBJ whole genome shotgun (WGS) entry which is preliminary data.</text>
</comment>
<dbReference type="GO" id="GO:0003677">
    <property type="term" value="F:DNA binding"/>
    <property type="evidence" value="ECO:0007669"/>
    <property type="project" value="InterPro"/>
</dbReference>
<feature type="compositionally biased region" description="Polar residues" evidence="11">
    <location>
        <begin position="611"/>
        <end position="620"/>
    </location>
</feature>
<dbReference type="Pfam" id="PF16756">
    <property type="entry name" value="PALB2_WD40"/>
    <property type="match status" value="1"/>
</dbReference>
<reference evidence="13 14" key="1">
    <citation type="journal article" date="2019" name="Sci. Data">
        <title>Hybrid genome assembly and annotation of Danionella translucida.</title>
        <authorList>
            <person name="Kadobianskyi M."/>
            <person name="Schulze L."/>
            <person name="Schuelke M."/>
            <person name="Judkewitz B."/>
        </authorList>
    </citation>
    <scope>NUCLEOTIDE SEQUENCE [LARGE SCALE GENOMIC DNA]</scope>
    <source>
        <strain evidence="13 14">Bolton</strain>
    </source>
</reference>
<dbReference type="InterPro" id="IPR015943">
    <property type="entry name" value="WD40/YVTN_repeat-like_dom_sf"/>
</dbReference>
<feature type="domain" description="Carrier" evidence="12">
    <location>
        <begin position="982"/>
        <end position="1057"/>
    </location>
</feature>
<keyword evidence="3 9" id="KW-0596">Phosphopantetheine</keyword>
<dbReference type="InterPro" id="IPR003231">
    <property type="entry name" value="ACP"/>
</dbReference>
<comment type="function">
    <text evidence="9">Carrier of the growing fatty acid chain in fatty acid biosynthesis.</text>
</comment>
<dbReference type="FunFam" id="1.10.1200.10:FF:000003">
    <property type="entry name" value="Acyl carrier protein"/>
    <property type="match status" value="1"/>
</dbReference>
<dbReference type="Gene3D" id="1.10.1200.10">
    <property type="entry name" value="ACP-like"/>
    <property type="match status" value="1"/>
</dbReference>
<feature type="region of interest" description="Disordered" evidence="11">
    <location>
        <begin position="291"/>
        <end position="337"/>
    </location>
</feature>
<protein>
    <recommendedName>
        <fullName evidence="9">Acyl carrier protein</fullName>
    </recommendedName>
</protein>
<organism evidence="13 14">
    <name type="scientific">Danionella cerebrum</name>
    <dbReference type="NCBI Taxonomy" id="2873325"/>
    <lineage>
        <taxon>Eukaryota</taxon>
        <taxon>Metazoa</taxon>
        <taxon>Chordata</taxon>
        <taxon>Craniata</taxon>
        <taxon>Vertebrata</taxon>
        <taxon>Euteleostomi</taxon>
        <taxon>Actinopterygii</taxon>
        <taxon>Neopterygii</taxon>
        <taxon>Teleostei</taxon>
        <taxon>Ostariophysi</taxon>
        <taxon>Cypriniformes</taxon>
        <taxon>Danionidae</taxon>
        <taxon>Danioninae</taxon>
        <taxon>Danionella</taxon>
    </lineage>
</organism>
<feature type="coiled-coil region" evidence="10">
    <location>
        <begin position="9"/>
        <end position="39"/>
    </location>
</feature>
<dbReference type="OrthoDB" id="9936560at2759"/>
<dbReference type="GO" id="GO:0000724">
    <property type="term" value="P:double-strand break repair via homologous recombination"/>
    <property type="evidence" value="ECO:0007669"/>
    <property type="project" value="InterPro"/>
</dbReference>
<dbReference type="PANTHER" id="PTHR14662:SF2">
    <property type="entry name" value="PARTNER AND LOCALIZER OF BRCA2"/>
    <property type="match status" value="1"/>
</dbReference>
<keyword evidence="6" id="KW-0276">Fatty acid metabolism</keyword>
<feature type="compositionally biased region" description="Polar residues" evidence="11">
    <location>
        <begin position="148"/>
        <end position="158"/>
    </location>
</feature>
<keyword evidence="5" id="KW-0597">Phosphoprotein</keyword>
<dbReference type="GO" id="GO:0005654">
    <property type="term" value="C:nucleoplasm"/>
    <property type="evidence" value="ECO:0007669"/>
    <property type="project" value="TreeGrafter"/>
</dbReference>
<keyword evidence="14" id="KW-1185">Reference proteome</keyword>
<feature type="compositionally biased region" description="Basic residues" evidence="11">
    <location>
        <begin position="492"/>
        <end position="501"/>
    </location>
</feature>
<dbReference type="Proteomes" id="UP000316079">
    <property type="component" value="Unassembled WGS sequence"/>
</dbReference>
<dbReference type="PROSITE" id="PS50075">
    <property type="entry name" value="CARRIER"/>
    <property type="match status" value="1"/>
</dbReference>
<dbReference type="EMBL" id="SRMA01026995">
    <property type="protein sequence ID" value="TRY64493.1"/>
    <property type="molecule type" value="Genomic_DNA"/>
</dbReference>
<evidence type="ECO:0000256" key="10">
    <source>
        <dbReference type="SAM" id="Coils"/>
    </source>
</evidence>
<dbReference type="HAMAP" id="MF_01217">
    <property type="entry name" value="Acyl_carrier"/>
    <property type="match status" value="1"/>
</dbReference>
<evidence type="ECO:0000256" key="11">
    <source>
        <dbReference type="SAM" id="MobiDB-lite"/>
    </source>
</evidence>
<proteinExistence type="inferred from homology"/>
<dbReference type="AlphaFoldDB" id="A0A553NGB4"/>
<gene>
    <name evidence="13" type="ORF">DNTS_017161</name>
</gene>
<name>A0A553NGB4_9TELE</name>
<accession>A0A553NGB4</accession>
<feature type="compositionally biased region" description="Polar residues" evidence="11">
    <location>
        <begin position="293"/>
        <end position="305"/>
    </location>
</feature>
<evidence type="ECO:0000256" key="1">
    <source>
        <dbReference type="ARBA" id="ARBA00005194"/>
    </source>
</evidence>
<dbReference type="SUPFAM" id="SSF47336">
    <property type="entry name" value="ACP-like"/>
    <property type="match status" value="1"/>
</dbReference>
<keyword evidence="4 9" id="KW-0444">Lipid biosynthesis</keyword>
<evidence type="ECO:0000256" key="3">
    <source>
        <dbReference type="ARBA" id="ARBA00022450"/>
    </source>
</evidence>
<dbReference type="PANTHER" id="PTHR14662">
    <property type="entry name" value="PARTNER AND LOCALIZER OF BRCA2"/>
    <property type="match status" value="1"/>
</dbReference>
<keyword evidence="8 9" id="KW-0275">Fatty acid biosynthesis</keyword>
<feature type="region of interest" description="Disordered" evidence="11">
    <location>
        <begin position="141"/>
        <end position="164"/>
    </location>
</feature>
<feature type="region of interest" description="Disordered" evidence="11">
    <location>
        <begin position="483"/>
        <end position="503"/>
    </location>
</feature>
<dbReference type="STRING" id="623744.A0A553NGB4"/>
<evidence type="ECO:0000256" key="8">
    <source>
        <dbReference type="ARBA" id="ARBA00023160"/>
    </source>
</evidence>
<feature type="compositionally biased region" description="Basic residues" evidence="11">
    <location>
        <begin position="319"/>
        <end position="330"/>
    </location>
</feature>
<evidence type="ECO:0000259" key="12">
    <source>
        <dbReference type="PROSITE" id="PS50075"/>
    </source>
</evidence>
<evidence type="ECO:0000313" key="13">
    <source>
        <dbReference type="EMBL" id="TRY64493.1"/>
    </source>
</evidence>
<evidence type="ECO:0000256" key="2">
    <source>
        <dbReference type="ARBA" id="ARBA00010930"/>
    </source>
</evidence>
<comment type="similarity">
    <text evidence="2">Belongs to the acyl carrier protein (ACP) family.</text>
</comment>
<keyword evidence="10" id="KW-0175">Coiled coil</keyword>
<evidence type="ECO:0000256" key="4">
    <source>
        <dbReference type="ARBA" id="ARBA00022516"/>
    </source>
</evidence>
<dbReference type="InterPro" id="IPR006162">
    <property type="entry name" value="Ppantetheine_attach_site"/>
</dbReference>
<dbReference type="InterPro" id="IPR009081">
    <property type="entry name" value="PP-bd_ACP"/>
</dbReference>
<evidence type="ECO:0000256" key="5">
    <source>
        <dbReference type="ARBA" id="ARBA00022553"/>
    </source>
</evidence>